<reference evidence="1 2" key="1">
    <citation type="journal article" date="2022" name="Hortic Res">
        <title>A haplotype resolved chromosomal level avocado genome allows analysis of novel avocado genes.</title>
        <authorList>
            <person name="Nath O."/>
            <person name="Fletcher S.J."/>
            <person name="Hayward A."/>
            <person name="Shaw L.M."/>
            <person name="Masouleh A.K."/>
            <person name="Furtado A."/>
            <person name="Henry R.J."/>
            <person name="Mitter N."/>
        </authorList>
    </citation>
    <scope>NUCLEOTIDE SEQUENCE [LARGE SCALE GENOMIC DNA]</scope>
    <source>
        <strain evidence="2">cv. Hass</strain>
    </source>
</reference>
<keyword evidence="2" id="KW-1185">Reference proteome</keyword>
<organism evidence="1 2">
    <name type="scientific">Persea americana</name>
    <name type="common">Avocado</name>
    <dbReference type="NCBI Taxonomy" id="3435"/>
    <lineage>
        <taxon>Eukaryota</taxon>
        <taxon>Viridiplantae</taxon>
        <taxon>Streptophyta</taxon>
        <taxon>Embryophyta</taxon>
        <taxon>Tracheophyta</taxon>
        <taxon>Spermatophyta</taxon>
        <taxon>Magnoliopsida</taxon>
        <taxon>Magnoliidae</taxon>
        <taxon>Laurales</taxon>
        <taxon>Lauraceae</taxon>
        <taxon>Persea</taxon>
    </lineage>
</organism>
<evidence type="ECO:0000313" key="1">
    <source>
        <dbReference type="EMBL" id="KAJ8629615.1"/>
    </source>
</evidence>
<sequence>MQQINLRLDKIFENRSNLGIGNGRDKGEPSVPIIRNGRRSAKVEEVDIVGIEDEAGIISKMLIGGGARTSVVSIVGMGGLDPLFGSKNWKSPYKCFRFLRVLHMDSVPIRDAIPDGIGDLIHLSFIGKQENLESLRLINESVMPTQFISSHLHHLERLFLHGRFERLSTLQEFAPSLIKLDLSYSILLEDSMPVLEKLPKLQFLTLHGVHSYSVKKSCSTKGFPMLESFKIEYCPQLEDWTIEEGAFANLRYLAIGRCEKLKMIPEGLQHVTTLQELFLFGQPLELCERVRENGLDWFKIQHVHCFPPTLARLAKNSGE</sequence>
<evidence type="ECO:0000313" key="2">
    <source>
        <dbReference type="Proteomes" id="UP001234297"/>
    </source>
</evidence>
<protein>
    <submittedName>
        <fullName evidence="1">Uncharacterized protein</fullName>
    </submittedName>
</protein>
<gene>
    <name evidence="1" type="ORF">MRB53_022938</name>
</gene>
<proteinExistence type="predicted"/>
<comment type="caution">
    <text evidence="1">The sequence shown here is derived from an EMBL/GenBank/DDBJ whole genome shotgun (WGS) entry which is preliminary data.</text>
</comment>
<accession>A0ACC2L8K9</accession>
<name>A0ACC2L8K9_PERAE</name>
<dbReference type="Proteomes" id="UP001234297">
    <property type="component" value="Chromosome 7"/>
</dbReference>
<dbReference type="EMBL" id="CM056815">
    <property type="protein sequence ID" value="KAJ8629615.1"/>
    <property type="molecule type" value="Genomic_DNA"/>
</dbReference>